<dbReference type="Proteomes" id="UP000447434">
    <property type="component" value="Chromosome 20"/>
</dbReference>
<dbReference type="PANTHER" id="PTHR11226">
    <property type="entry name" value="UDP-GLUCOSE GLYCOPROTEIN:GLUCOSYLTRANSFERASE"/>
    <property type="match status" value="1"/>
</dbReference>
<comment type="caution">
    <text evidence="9">The sequence shown here is derived from an EMBL/GenBank/DDBJ whole genome shotgun (WGS) entry which is preliminary data.</text>
</comment>
<keyword evidence="9" id="KW-0808">Transferase</keyword>
<feature type="domain" description="UGGT thioredoxin-like" evidence="7">
    <location>
        <begin position="158"/>
        <end position="317"/>
    </location>
</feature>
<evidence type="ECO:0000256" key="5">
    <source>
        <dbReference type="SAM" id="MobiDB-lite"/>
    </source>
</evidence>
<evidence type="ECO:0000256" key="2">
    <source>
        <dbReference type="ARBA" id="ARBA00022729"/>
    </source>
</evidence>
<feature type="region of interest" description="Disordered" evidence="5">
    <location>
        <begin position="411"/>
        <end position="452"/>
    </location>
</feature>
<keyword evidence="4" id="KW-0325">Glycoprotein</keyword>
<evidence type="ECO:0000259" key="6">
    <source>
        <dbReference type="Pfam" id="PF18401"/>
    </source>
</evidence>
<dbReference type="InterPro" id="IPR040694">
    <property type="entry name" value="UGGT_TRXL_2"/>
</dbReference>
<dbReference type="GO" id="GO:0051082">
    <property type="term" value="F:unfolded protein binding"/>
    <property type="evidence" value="ECO:0007669"/>
    <property type="project" value="TreeGrafter"/>
</dbReference>
<evidence type="ECO:0000313" key="10">
    <source>
        <dbReference type="Proteomes" id="UP000447434"/>
    </source>
</evidence>
<dbReference type="PANTHER" id="PTHR11226:SF0">
    <property type="entry name" value="UDP-GLUCOSE:GLYCOPROTEIN GLUCOSYLTRANSFERASE"/>
    <property type="match status" value="1"/>
</dbReference>
<dbReference type="Pfam" id="PF18404">
    <property type="entry name" value="Glyco_transf_24"/>
    <property type="match status" value="1"/>
</dbReference>
<organism evidence="9 10">
    <name type="scientific">Lupinus albus</name>
    <name type="common">White lupine</name>
    <name type="synonym">Lupinus termis</name>
    <dbReference type="NCBI Taxonomy" id="3870"/>
    <lineage>
        <taxon>Eukaryota</taxon>
        <taxon>Viridiplantae</taxon>
        <taxon>Streptophyta</taxon>
        <taxon>Embryophyta</taxon>
        <taxon>Tracheophyta</taxon>
        <taxon>Spermatophyta</taxon>
        <taxon>Magnoliopsida</taxon>
        <taxon>eudicotyledons</taxon>
        <taxon>Gunneridae</taxon>
        <taxon>Pentapetalae</taxon>
        <taxon>rosids</taxon>
        <taxon>fabids</taxon>
        <taxon>Fabales</taxon>
        <taxon>Fabaceae</taxon>
        <taxon>Papilionoideae</taxon>
        <taxon>50 kb inversion clade</taxon>
        <taxon>genistoids sensu lato</taxon>
        <taxon>core genistoids</taxon>
        <taxon>Genisteae</taxon>
        <taxon>Lupinus</taxon>
    </lineage>
</organism>
<evidence type="ECO:0000256" key="1">
    <source>
        <dbReference type="ARBA" id="ARBA00004319"/>
    </source>
</evidence>
<dbReference type="Pfam" id="PF18402">
    <property type="entry name" value="Thioredoxin_14"/>
    <property type="match status" value="1"/>
</dbReference>
<dbReference type="EMBL" id="WOCE01000020">
    <property type="protein sequence ID" value="KAE9591896.1"/>
    <property type="molecule type" value="Genomic_DNA"/>
</dbReference>
<reference evidence="10" key="1">
    <citation type="journal article" date="2020" name="Nat. Commun.">
        <title>Genome sequence of the cluster root forming white lupin.</title>
        <authorList>
            <person name="Hufnagel B."/>
            <person name="Marques A."/>
            <person name="Soriano A."/>
            <person name="Marques L."/>
            <person name="Divol F."/>
            <person name="Doumas P."/>
            <person name="Sallet E."/>
            <person name="Mancinotti D."/>
            <person name="Carrere S."/>
            <person name="Marande W."/>
            <person name="Arribat S."/>
            <person name="Keller J."/>
            <person name="Huneau C."/>
            <person name="Blein T."/>
            <person name="Aime D."/>
            <person name="Laguerre M."/>
            <person name="Taylor J."/>
            <person name="Schubert V."/>
            <person name="Nelson M."/>
            <person name="Geu-Flores F."/>
            <person name="Crespi M."/>
            <person name="Gallardo-Guerrero K."/>
            <person name="Delaux P.-M."/>
            <person name="Salse J."/>
            <person name="Berges H."/>
            <person name="Guyot R."/>
            <person name="Gouzy J."/>
            <person name="Peret B."/>
        </authorList>
    </citation>
    <scope>NUCLEOTIDE SEQUENCE [LARGE SCALE GENOMIC DNA]</scope>
    <source>
        <strain evidence="10">cv. Amiga</strain>
    </source>
</reference>
<protein>
    <submittedName>
        <fullName evidence="9">Putative UDP-glucose:Glycoprotein Glucosyltransferase</fullName>
    </submittedName>
</protein>
<evidence type="ECO:0000259" key="7">
    <source>
        <dbReference type="Pfam" id="PF18402"/>
    </source>
</evidence>
<evidence type="ECO:0000256" key="4">
    <source>
        <dbReference type="ARBA" id="ARBA00023180"/>
    </source>
</evidence>
<feature type="domain" description="Glucosyltransferase 24 catalytic" evidence="8">
    <location>
        <begin position="325"/>
        <end position="398"/>
    </location>
</feature>
<dbReference type="GO" id="GO:0003980">
    <property type="term" value="F:UDP-glucose:glycoprotein glucosyltransferase activity"/>
    <property type="evidence" value="ECO:0007669"/>
    <property type="project" value="InterPro"/>
</dbReference>
<evidence type="ECO:0000313" key="9">
    <source>
        <dbReference type="EMBL" id="KAE9591896.1"/>
    </source>
</evidence>
<keyword evidence="2" id="KW-0732">Signal</keyword>
<dbReference type="InterPro" id="IPR009448">
    <property type="entry name" value="UDP-g_GGtrans"/>
</dbReference>
<accession>A0A6A4NDZ5</accession>
<dbReference type="Pfam" id="PF18401">
    <property type="entry name" value="Thioredoxin_13"/>
    <property type="match status" value="1"/>
</dbReference>
<dbReference type="GO" id="GO:0005788">
    <property type="term" value="C:endoplasmic reticulum lumen"/>
    <property type="evidence" value="ECO:0007669"/>
    <property type="project" value="UniProtKB-SubCell"/>
</dbReference>
<name>A0A6A4NDZ5_LUPAL</name>
<dbReference type="AlphaFoldDB" id="A0A6A4NDZ5"/>
<dbReference type="InterPro" id="IPR040497">
    <property type="entry name" value="Glyco_transf_24"/>
</dbReference>
<gene>
    <name evidence="9" type="ORF">Lalb_Chr20g0123551</name>
</gene>
<comment type="subcellular location">
    <subcellularLocation>
        <location evidence="1">Endoplasmic reticulum lumen</location>
    </subcellularLocation>
</comment>
<dbReference type="GO" id="GO:0036503">
    <property type="term" value="P:ERAD pathway"/>
    <property type="evidence" value="ECO:0007669"/>
    <property type="project" value="TreeGrafter"/>
</dbReference>
<evidence type="ECO:0000256" key="3">
    <source>
        <dbReference type="ARBA" id="ARBA00022824"/>
    </source>
</evidence>
<proteinExistence type="predicted"/>
<feature type="domain" description="UGGT thioredoxin-like" evidence="6">
    <location>
        <begin position="31"/>
        <end position="148"/>
    </location>
</feature>
<dbReference type="InterPro" id="IPR040692">
    <property type="entry name" value="UGGT_TRXL_3"/>
</dbReference>
<dbReference type="GO" id="GO:0018279">
    <property type="term" value="P:protein N-linked glycosylation via asparagine"/>
    <property type="evidence" value="ECO:0007669"/>
    <property type="project" value="TreeGrafter"/>
</dbReference>
<sequence>MTAQLKKERKPELTSEIMAFRDYLLSSTVSDTLDVWELKDLGHQTVQRIVHASDPLQSMQEINQNFPSIVSSLSRMKVDDSLRDEIMANQLMIPPGKSLIALNGALLNIEDIDLYLLLDLVHQDLLLADQFSKLKIPHSTVRKLLSTSLPSESSMFRVDFRSTHVHYLNNLEEDAKYKWWRSNLNEILMPVFPGQLRQIRKNIFHAVFVLDPATTRGLEPIDMIVSLYEKNVPVRFGIILYSSKYTMQLENHSSKEVDNKFEEDISTLIIRLFNYIKGNYDIQMAFEFLSNVKKLSIESDSDVDDSIERHQVEGAFVEKIFNILLTSMVQDLPNYAQHAVPIFSLPQEWLWCESWCGNATKSKAKTIDLCNNPMTKEPKLQGARRIVSEWPDLDLEARRFTARILDDDQELVQYPNQSEDLGSKDSSKDDLESEDLTSKDSSKDDLEWKAEL</sequence>
<dbReference type="OrthoDB" id="27683at2759"/>
<feature type="compositionally biased region" description="Basic and acidic residues" evidence="5">
    <location>
        <begin position="421"/>
        <end position="452"/>
    </location>
</feature>
<keyword evidence="10" id="KW-1185">Reference proteome</keyword>
<keyword evidence="3" id="KW-0256">Endoplasmic reticulum</keyword>
<evidence type="ECO:0000259" key="8">
    <source>
        <dbReference type="Pfam" id="PF18404"/>
    </source>
</evidence>